<evidence type="ECO:0000256" key="1">
    <source>
        <dbReference type="SAM" id="MobiDB-lite"/>
    </source>
</evidence>
<reference evidence="3 4" key="1">
    <citation type="submission" date="2024-05" db="EMBL/GenBank/DDBJ databases">
        <authorList>
            <person name="Wallberg A."/>
        </authorList>
    </citation>
    <scope>NUCLEOTIDE SEQUENCE [LARGE SCALE GENOMIC DNA]</scope>
</reference>
<keyword evidence="2" id="KW-0732">Signal</keyword>
<feature type="signal peptide" evidence="2">
    <location>
        <begin position="1"/>
        <end position="17"/>
    </location>
</feature>
<protein>
    <recommendedName>
        <fullName evidence="5">Secreted protein</fullName>
    </recommendedName>
</protein>
<feature type="compositionally biased region" description="Polar residues" evidence="1">
    <location>
        <begin position="103"/>
        <end position="114"/>
    </location>
</feature>
<sequence length="127" mass="14423">MLYLYFLLTWMIYCVSGRPLPCSIVNERTGAMLCCDSNQLPLGEVQSNQGLDSEKKCTLLTPKTSLGLVKEVWSMRNYTWAAGMLNIKLPSTKDFPRNERGKFQSSESSRINHQSQRHPKCHTGPLL</sequence>
<dbReference type="EMBL" id="CAXKWB010005600">
    <property type="protein sequence ID" value="CAL4079212.1"/>
    <property type="molecule type" value="Genomic_DNA"/>
</dbReference>
<accession>A0AAV2QDE4</accession>
<dbReference type="Proteomes" id="UP001497623">
    <property type="component" value="Unassembled WGS sequence"/>
</dbReference>
<gene>
    <name evidence="3" type="ORF">MNOR_LOCUS10876</name>
</gene>
<organism evidence="3 4">
    <name type="scientific">Meganyctiphanes norvegica</name>
    <name type="common">Northern krill</name>
    <name type="synonym">Thysanopoda norvegica</name>
    <dbReference type="NCBI Taxonomy" id="48144"/>
    <lineage>
        <taxon>Eukaryota</taxon>
        <taxon>Metazoa</taxon>
        <taxon>Ecdysozoa</taxon>
        <taxon>Arthropoda</taxon>
        <taxon>Crustacea</taxon>
        <taxon>Multicrustacea</taxon>
        <taxon>Malacostraca</taxon>
        <taxon>Eumalacostraca</taxon>
        <taxon>Eucarida</taxon>
        <taxon>Euphausiacea</taxon>
        <taxon>Euphausiidae</taxon>
        <taxon>Meganyctiphanes</taxon>
    </lineage>
</organism>
<feature type="region of interest" description="Disordered" evidence="1">
    <location>
        <begin position="91"/>
        <end position="127"/>
    </location>
</feature>
<evidence type="ECO:0008006" key="5">
    <source>
        <dbReference type="Google" id="ProtNLM"/>
    </source>
</evidence>
<evidence type="ECO:0000256" key="2">
    <source>
        <dbReference type="SAM" id="SignalP"/>
    </source>
</evidence>
<feature type="chain" id="PRO_5044022112" description="Secreted protein" evidence="2">
    <location>
        <begin position="18"/>
        <end position="127"/>
    </location>
</feature>
<keyword evidence="4" id="KW-1185">Reference proteome</keyword>
<evidence type="ECO:0000313" key="3">
    <source>
        <dbReference type="EMBL" id="CAL4079212.1"/>
    </source>
</evidence>
<comment type="caution">
    <text evidence="3">The sequence shown here is derived from an EMBL/GenBank/DDBJ whole genome shotgun (WGS) entry which is preliminary data.</text>
</comment>
<evidence type="ECO:0000313" key="4">
    <source>
        <dbReference type="Proteomes" id="UP001497623"/>
    </source>
</evidence>
<dbReference type="AlphaFoldDB" id="A0AAV2QDE4"/>
<proteinExistence type="predicted"/>
<name>A0AAV2QDE4_MEGNR</name>